<reference evidence="6 7" key="1">
    <citation type="submission" date="2020-10" db="EMBL/GenBank/DDBJ databases">
        <title>Sequencing the genomes of 1000 actinobacteria strains.</title>
        <authorList>
            <person name="Klenk H.-P."/>
        </authorList>
    </citation>
    <scope>NUCLEOTIDE SEQUENCE [LARGE SCALE GENOMIC DNA]</scope>
    <source>
        <strain evidence="6 7">DSM 46744</strain>
    </source>
</reference>
<organism evidence="6 7">
    <name type="scientific">Actinomadura algeriensis</name>
    <dbReference type="NCBI Taxonomy" id="1679523"/>
    <lineage>
        <taxon>Bacteria</taxon>
        <taxon>Bacillati</taxon>
        <taxon>Actinomycetota</taxon>
        <taxon>Actinomycetes</taxon>
        <taxon>Streptosporangiales</taxon>
        <taxon>Thermomonosporaceae</taxon>
        <taxon>Actinomadura</taxon>
    </lineage>
</organism>
<dbReference type="Proteomes" id="UP000627838">
    <property type="component" value="Unassembled WGS sequence"/>
</dbReference>
<evidence type="ECO:0000256" key="3">
    <source>
        <dbReference type="ARBA" id="ARBA00023163"/>
    </source>
</evidence>
<dbReference type="PANTHER" id="PTHR30055">
    <property type="entry name" value="HTH-TYPE TRANSCRIPTIONAL REGULATOR RUTR"/>
    <property type="match status" value="1"/>
</dbReference>
<dbReference type="PROSITE" id="PS50977">
    <property type="entry name" value="HTH_TETR_2"/>
    <property type="match status" value="1"/>
</dbReference>
<dbReference type="Pfam" id="PF00440">
    <property type="entry name" value="TetR_N"/>
    <property type="match status" value="1"/>
</dbReference>
<dbReference type="InterPro" id="IPR009057">
    <property type="entry name" value="Homeodomain-like_sf"/>
</dbReference>
<feature type="DNA-binding region" description="H-T-H motif" evidence="4">
    <location>
        <begin position="33"/>
        <end position="52"/>
    </location>
</feature>
<feature type="domain" description="HTH tetR-type" evidence="5">
    <location>
        <begin position="10"/>
        <end position="70"/>
    </location>
</feature>
<gene>
    <name evidence="6" type="ORF">H4W34_004783</name>
</gene>
<dbReference type="RefSeq" id="WP_192761239.1">
    <property type="nucleotide sequence ID" value="NZ_JADBDZ010000001.1"/>
</dbReference>
<dbReference type="SUPFAM" id="SSF46689">
    <property type="entry name" value="Homeodomain-like"/>
    <property type="match status" value="1"/>
</dbReference>
<dbReference type="InterPro" id="IPR050109">
    <property type="entry name" value="HTH-type_TetR-like_transc_reg"/>
</dbReference>
<dbReference type="Gene3D" id="1.10.357.10">
    <property type="entry name" value="Tetracycline Repressor, domain 2"/>
    <property type="match status" value="1"/>
</dbReference>
<dbReference type="PANTHER" id="PTHR30055:SF234">
    <property type="entry name" value="HTH-TYPE TRANSCRIPTIONAL REGULATOR BETI"/>
    <property type="match status" value="1"/>
</dbReference>
<keyword evidence="7" id="KW-1185">Reference proteome</keyword>
<protein>
    <submittedName>
        <fullName evidence="6">AcrR family transcriptional regulator</fullName>
    </submittedName>
</protein>
<sequence length="210" mass="22995">MPRVSEEHLERRRRQILDAARACFIRQGVHATSMQDIFAEAGLSAGAVYRYFKSKNEIIEAILSTVVGDLHAYLDELVDGDPLLPVDEVFELIATRMTHLSGENGILRLAPQGWALATYDPDIGGYVTATITALRDTWIRYVRRLVDAGRLPAGTDTEAAGKVMFGVLPGFLLQRLVLDDIDPAELRRGARVLLAALIPDPATAQGQTGD</sequence>
<evidence type="ECO:0000256" key="4">
    <source>
        <dbReference type="PROSITE-ProRule" id="PRU00335"/>
    </source>
</evidence>
<dbReference type="InterPro" id="IPR036271">
    <property type="entry name" value="Tet_transcr_reg_TetR-rel_C_sf"/>
</dbReference>
<dbReference type="InterPro" id="IPR001647">
    <property type="entry name" value="HTH_TetR"/>
</dbReference>
<accession>A0ABR9JWJ8</accession>
<evidence type="ECO:0000313" key="6">
    <source>
        <dbReference type="EMBL" id="MBE1534950.1"/>
    </source>
</evidence>
<evidence type="ECO:0000259" key="5">
    <source>
        <dbReference type="PROSITE" id="PS50977"/>
    </source>
</evidence>
<name>A0ABR9JWJ8_9ACTN</name>
<dbReference type="InterPro" id="IPR023772">
    <property type="entry name" value="DNA-bd_HTH_TetR-type_CS"/>
</dbReference>
<keyword evidence="1" id="KW-0805">Transcription regulation</keyword>
<dbReference type="PRINTS" id="PR00455">
    <property type="entry name" value="HTHTETR"/>
</dbReference>
<keyword evidence="2 4" id="KW-0238">DNA-binding</keyword>
<dbReference type="EMBL" id="JADBDZ010000001">
    <property type="protein sequence ID" value="MBE1534950.1"/>
    <property type="molecule type" value="Genomic_DNA"/>
</dbReference>
<evidence type="ECO:0000256" key="2">
    <source>
        <dbReference type="ARBA" id="ARBA00023125"/>
    </source>
</evidence>
<comment type="caution">
    <text evidence="6">The sequence shown here is derived from an EMBL/GenBank/DDBJ whole genome shotgun (WGS) entry which is preliminary data.</text>
</comment>
<evidence type="ECO:0000256" key="1">
    <source>
        <dbReference type="ARBA" id="ARBA00023015"/>
    </source>
</evidence>
<proteinExistence type="predicted"/>
<dbReference type="SUPFAM" id="SSF48498">
    <property type="entry name" value="Tetracyclin repressor-like, C-terminal domain"/>
    <property type="match status" value="1"/>
</dbReference>
<evidence type="ECO:0000313" key="7">
    <source>
        <dbReference type="Proteomes" id="UP000627838"/>
    </source>
</evidence>
<keyword evidence="3" id="KW-0804">Transcription</keyword>
<dbReference type="PROSITE" id="PS01081">
    <property type="entry name" value="HTH_TETR_1"/>
    <property type="match status" value="1"/>
</dbReference>